<dbReference type="Proteomes" id="UP001633002">
    <property type="component" value="Unassembled WGS sequence"/>
</dbReference>
<dbReference type="AlphaFoldDB" id="A0ABD3HR91"/>
<reference evidence="2 3" key="1">
    <citation type="submission" date="2024-09" db="EMBL/GenBank/DDBJ databases">
        <title>Chromosome-scale assembly of Riccia sorocarpa.</title>
        <authorList>
            <person name="Paukszto L."/>
        </authorList>
    </citation>
    <scope>NUCLEOTIDE SEQUENCE [LARGE SCALE GENOMIC DNA]</scope>
    <source>
        <strain evidence="2">LP-2024</strain>
        <tissue evidence="2">Aerial parts of the thallus</tissue>
    </source>
</reference>
<sequence>MAAKTTRLGFDDLIAKVRTKSISKNVWFVILNLKDAVLLLWRETEADLVSLGILLTTISSNLTKLEREAIKGALNAGVFGVFPKAAVHYLSHPKVATKVPAPAAAVVCFESDEDDEEVAEDIRQSKQHEADRWAGAKKPAAKDKGKSIVLSQQKKKLVVPSQTPREKLLRASINVEKARQNRESFSEVLKRGSKVEDKKRKRDSFMPTPPPKVMTPPAKEESSSSEEESDSFERERRAAETSDNDDSSDSSPPTLPVTKKGARLKMLKQMDKSHIDKEKKTFGEKLLNVVVLAPCRSLFLSSSS</sequence>
<feature type="compositionally biased region" description="Basic and acidic residues" evidence="1">
    <location>
        <begin position="122"/>
        <end position="146"/>
    </location>
</feature>
<accession>A0ABD3HR91</accession>
<organism evidence="2 3">
    <name type="scientific">Riccia sorocarpa</name>
    <dbReference type="NCBI Taxonomy" id="122646"/>
    <lineage>
        <taxon>Eukaryota</taxon>
        <taxon>Viridiplantae</taxon>
        <taxon>Streptophyta</taxon>
        <taxon>Embryophyta</taxon>
        <taxon>Marchantiophyta</taxon>
        <taxon>Marchantiopsida</taxon>
        <taxon>Marchantiidae</taxon>
        <taxon>Marchantiales</taxon>
        <taxon>Ricciaceae</taxon>
        <taxon>Riccia</taxon>
    </lineage>
</organism>
<dbReference type="EMBL" id="JBJQOH010000003">
    <property type="protein sequence ID" value="KAL3693943.1"/>
    <property type="molecule type" value="Genomic_DNA"/>
</dbReference>
<feature type="region of interest" description="Disordered" evidence="1">
    <location>
        <begin position="122"/>
        <end position="163"/>
    </location>
</feature>
<feature type="compositionally biased region" description="Basic and acidic residues" evidence="1">
    <location>
        <begin position="179"/>
        <end position="198"/>
    </location>
</feature>
<gene>
    <name evidence="2" type="ORF">R1sor_007594</name>
</gene>
<proteinExistence type="predicted"/>
<evidence type="ECO:0000313" key="3">
    <source>
        <dbReference type="Proteomes" id="UP001633002"/>
    </source>
</evidence>
<evidence type="ECO:0000313" key="2">
    <source>
        <dbReference type="EMBL" id="KAL3693943.1"/>
    </source>
</evidence>
<name>A0ABD3HR91_9MARC</name>
<feature type="compositionally biased region" description="Basic and acidic residues" evidence="1">
    <location>
        <begin position="231"/>
        <end position="240"/>
    </location>
</feature>
<feature type="region of interest" description="Disordered" evidence="1">
    <location>
        <begin position="179"/>
        <end position="263"/>
    </location>
</feature>
<protein>
    <submittedName>
        <fullName evidence="2">Uncharacterized protein</fullName>
    </submittedName>
</protein>
<keyword evidence="3" id="KW-1185">Reference proteome</keyword>
<evidence type="ECO:0000256" key="1">
    <source>
        <dbReference type="SAM" id="MobiDB-lite"/>
    </source>
</evidence>
<comment type="caution">
    <text evidence="2">The sequence shown here is derived from an EMBL/GenBank/DDBJ whole genome shotgun (WGS) entry which is preliminary data.</text>
</comment>